<feature type="transmembrane region" description="Helical" evidence="1">
    <location>
        <begin position="142"/>
        <end position="165"/>
    </location>
</feature>
<dbReference type="EMBL" id="JAUKUD010000003">
    <property type="protein sequence ID" value="KAK0750629.1"/>
    <property type="molecule type" value="Genomic_DNA"/>
</dbReference>
<keyword evidence="1" id="KW-0812">Transmembrane</keyword>
<sequence>MLCRSNLRPFTVNPLDEFFRNIFCEPLQKRLRHQRTRRWANVCYDMVVCLSDQQLVTGIAMMIAGLKKLHDQSITVYHLTIITDLVWFSSNTHLTSLMVISYFSVESFKKDAPARIFRTSTQTSTQLILEPRKKFVARLPRVARVVLMVFLACLLVYTTLITGYVDWPRTFNCPVSCIIGQPKGGGAQQWMITNIVLIFYAYPKSIFLLWHGGRRVWFEKWRSTIVDNQHLGQSEPPRHWAIKLARQIYHFLWYYFASDTGDVLEQIAWHIVGYISLFQNRENGHDSMRYFDMPEEIEMENSWGLAS</sequence>
<dbReference type="InterPro" id="IPR053018">
    <property type="entry name" value="Elsinochrome_Biosynth-Asso"/>
</dbReference>
<dbReference type="AlphaFoldDB" id="A0AA40K904"/>
<accession>A0AA40K904</accession>
<dbReference type="PANTHER" id="PTHR37577:SF1">
    <property type="entry name" value="INTEGRAL MEMBRANE PROTEIN"/>
    <property type="match status" value="1"/>
</dbReference>
<evidence type="ECO:0000256" key="1">
    <source>
        <dbReference type="SAM" id="Phobius"/>
    </source>
</evidence>
<gene>
    <name evidence="2" type="ORF">B0T18DRAFT_130796</name>
</gene>
<feature type="transmembrane region" description="Helical" evidence="1">
    <location>
        <begin position="190"/>
        <end position="210"/>
    </location>
</feature>
<keyword evidence="1" id="KW-1133">Transmembrane helix</keyword>
<dbReference type="PANTHER" id="PTHR37577">
    <property type="entry name" value="INTEGRAL MEMBRANE PROTEIN"/>
    <property type="match status" value="1"/>
</dbReference>
<evidence type="ECO:0000313" key="3">
    <source>
        <dbReference type="Proteomes" id="UP001172155"/>
    </source>
</evidence>
<protein>
    <submittedName>
        <fullName evidence="2">Uncharacterized protein</fullName>
    </submittedName>
</protein>
<keyword evidence="3" id="KW-1185">Reference proteome</keyword>
<keyword evidence="1" id="KW-0472">Membrane</keyword>
<name>A0AA40K904_9PEZI</name>
<proteinExistence type="predicted"/>
<dbReference type="Proteomes" id="UP001172155">
    <property type="component" value="Unassembled WGS sequence"/>
</dbReference>
<organism evidence="2 3">
    <name type="scientific">Schizothecium vesticola</name>
    <dbReference type="NCBI Taxonomy" id="314040"/>
    <lineage>
        <taxon>Eukaryota</taxon>
        <taxon>Fungi</taxon>
        <taxon>Dikarya</taxon>
        <taxon>Ascomycota</taxon>
        <taxon>Pezizomycotina</taxon>
        <taxon>Sordariomycetes</taxon>
        <taxon>Sordariomycetidae</taxon>
        <taxon>Sordariales</taxon>
        <taxon>Schizotheciaceae</taxon>
        <taxon>Schizothecium</taxon>
    </lineage>
</organism>
<comment type="caution">
    <text evidence="2">The sequence shown here is derived from an EMBL/GenBank/DDBJ whole genome shotgun (WGS) entry which is preliminary data.</text>
</comment>
<evidence type="ECO:0000313" key="2">
    <source>
        <dbReference type="EMBL" id="KAK0750629.1"/>
    </source>
</evidence>
<reference evidence="2" key="1">
    <citation type="submission" date="2023-06" db="EMBL/GenBank/DDBJ databases">
        <title>Genome-scale phylogeny and comparative genomics of the fungal order Sordariales.</title>
        <authorList>
            <consortium name="Lawrence Berkeley National Laboratory"/>
            <person name="Hensen N."/>
            <person name="Bonometti L."/>
            <person name="Westerberg I."/>
            <person name="Brannstrom I.O."/>
            <person name="Guillou S."/>
            <person name="Cros-Aarteil S."/>
            <person name="Calhoun S."/>
            <person name="Haridas S."/>
            <person name="Kuo A."/>
            <person name="Mondo S."/>
            <person name="Pangilinan J."/>
            <person name="Riley R."/>
            <person name="LaButti K."/>
            <person name="Andreopoulos B."/>
            <person name="Lipzen A."/>
            <person name="Chen C."/>
            <person name="Yanf M."/>
            <person name="Daum C."/>
            <person name="Ng V."/>
            <person name="Clum A."/>
            <person name="Steindorff A."/>
            <person name="Ohm R."/>
            <person name="Martin F."/>
            <person name="Silar P."/>
            <person name="Natvig D."/>
            <person name="Lalanne C."/>
            <person name="Gautier V."/>
            <person name="Ament-velasquez S.L."/>
            <person name="Kruys A."/>
            <person name="Hutchinson M.I."/>
            <person name="Powell A.J."/>
            <person name="Barry K."/>
            <person name="Miller A.N."/>
            <person name="Grigoriev I.V."/>
            <person name="Debuchy R."/>
            <person name="Gladieux P."/>
            <person name="Thoren M.H."/>
            <person name="Johannesson H."/>
        </authorList>
    </citation>
    <scope>NUCLEOTIDE SEQUENCE</scope>
    <source>
        <strain evidence="2">SMH3187-1</strain>
    </source>
</reference>